<dbReference type="AlphaFoldDB" id="A0A3B3DFB1"/>
<keyword evidence="5" id="KW-0472">Membrane</keyword>
<dbReference type="PaxDb" id="30732-ENSOMEP00000028169"/>
<dbReference type="PANTHER" id="PTHR31322">
    <property type="entry name" value="E3 UBIQUITIN-PROTEIN LIGASE TM129"/>
    <property type="match status" value="1"/>
</dbReference>
<dbReference type="GO" id="GO:0016020">
    <property type="term" value="C:membrane"/>
    <property type="evidence" value="ECO:0007669"/>
    <property type="project" value="UniProtKB-SubCell"/>
</dbReference>
<protein>
    <submittedName>
        <fullName evidence="6">Transmembrane protein 129, E3 ubiquitin protein ligase</fullName>
    </submittedName>
</protein>
<dbReference type="Proteomes" id="UP000261560">
    <property type="component" value="Unplaced"/>
</dbReference>
<dbReference type="PANTHER" id="PTHR31322:SF2">
    <property type="entry name" value="E3 UBIQUITIN-PROTEIN LIGASE TM129"/>
    <property type="match status" value="1"/>
</dbReference>
<keyword evidence="4" id="KW-1133">Transmembrane helix</keyword>
<comment type="subcellular location">
    <subcellularLocation>
        <location evidence="1">Membrane</location>
        <topology evidence="1">Multi-pass membrane protein</topology>
    </subcellularLocation>
</comment>
<dbReference type="InterPro" id="IPR018801">
    <property type="entry name" value="TM129"/>
</dbReference>
<evidence type="ECO:0000313" key="6">
    <source>
        <dbReference type="Ensembl" id="ENSOMEP00000028169.1"/>
    </source>
</evidence>
<dbReference type="Pfam" id="PF10272">
    <property type="entry name" value="Tmpp129"/>
    <property type="match status" value="1"/>
</dbReference>
<dbReference type="GO" id="GO:0016567">
    <property type="term" value="P:protein ubiquitination"/>
    <property type="evidence" value="ECO:0007669"/>
    <property type="project" value="InterPro"/>
</dbReference>
<evidence type="ECO:0000313" key="7">
    <source>
        <dbReference type="Proteomes" id="UP000261560"/>
    </source>
</evidence>
<keyword evidence="7" id="KW-1185">Reference proteome</keyword>
<evidence type="ECO:0000256" key="3">
    <source>
        <dbReference type="ARBA" id="ARBA00022692"/>
    </source>
</evidence>
<dbReference type="OMA" id="KFATGPP"/>
<proteinExistence type="inferred from homology"/>
<sequence length="420" mass="47202">MFWTITCPPPPLSFSDSWPAGGGSASLCTRRGRGAGCGRAGRRSRTRMFRPGSIMESPELSFTLAYVVLAFCFVFTPNEFRAAGLTVQNVFASWLGSEDVGFIQYHVRRTSVTALVHSALPLGYYLGMCVAAPEKNLVLIHQVSGGWRTFLLLSLFLQFLSWTLVIYWSRRHWHNHPISRALQAHVRPPYSNWGAVATSINTEFRRIDKFATGVPGASVVVTDSWVLKVTTYHVHVALQSECHVTVTQSRQHQLSPDSGSPVEILTLRVDSINPAVRAFTIRVNSSDYADFREKLHAPIRVSPNVVIHQTMSELFLETFRSQVELNQVYRLPAGQEVESCIGCMQVPAGIKLVRLCQTAGPDQESECQECFCRPMWCLMCLGRWFASRQDQQRPETWLSSRVPCPTCRSKFCILDICTVH</sequence>
<evidence type="ECO:0000256" key="2">
    <source>
        <dbReference type="ARBA" id="ARBA00007332"/>
    </source>
</evidence>
<dbReference type="STRING" id="30732.ENSOMEP00000028169"/>
<evidence type="ECO:0000256" key="5">
    <source>
        <dbReference type="ARBA" id="ARBA00023136"/>
    </source>
</evidence>
<dbReference type="GO" id="GO:0005783">
    <property type="term" value="C:endoplasmic reticulum"/>
    <property type="evidence" value="ECO:0007669"/>
    <property type="project" value="TreeGrafter"/>
</dbReference>
<dbReference type="Ensembl" id="ENSOMET00000000108.1">
    <property type="protein sequence ID" value="ENSOMEP00000028169.1"/>
    <property type="gene ID" value="ENSOMEG00000011099.1"/>
</dbReference>
<dbReference type="GO" id="GO:0061630">
    <property type="term" value="F:ubiquitin protein ligase activity"/>
    <property type="evidence" value="ECO:0007669"/>
    <property type="project" value="InterPro"/>
</dbReference>
<keyword evidence="3" id="KW-0812">Transmembrane</keyword>
<dbReference type="GeneTree" id="ENSGT00390000013284"/>
<reference evidence="6" key="2">
    <citation type="submission" date="2025-09" db="UniProtKB">
        <authorList>
            <consortium name="Ensembl"/>
        </authorList>
    </citation>
    <scope>IDENTIFICATION</scope>
</reference>
<evidence type="ECO:0000256" key="4">
    <source>
        <dbReference type="ARBA" id="ARBA00022989"/>
    </source>
</evidence>
<reference evidence="6" key="1">
    <citation type="submission" date="2025-08" db="UniProtKB">
        <authorList>
            <consortium name="Ensembl"/>
        </authorList>
    </citation>
    <scope>IDENTIFICATION</scope>
</reference>
<evidence type="ECO:0000256" key="1">
    <source>
        <dbReference type="ARBA" id="ARBA00004141"/>
    </source>
</evidence>
<accession>A0A3B3DFB1</accession>
<comment type="similarity">
    <text evidence="2">Belongs to the TMEM129 family.</text>
</comment>
<organism evidence="6 7">
    <name type="scientific">Oryzias melastigma</name>
    <name type="common">Marine medaka</name>
    <dbReference type="NCBI Taxonomy" id="30732"/>
    <lineage>
        <taxon>Eukaryota</taxon>
        <taxon>Metazoa</taxon>
        <taxon>Chordata</taxon>
        <taxon>Craniata</taxon>
        <taxon>Vertebrata</taxon>
        <taxon>Euteleostomi</taxon>
        <taxon>Actinopterygii</taxon>
        <taxon>Neopterygii</taxon>
        <taxon>Teleostei</taxon>
        <taxon>Neoteleostei</taxon>
        <taxon>Acanthomorphata</taxon>
        <taxon>Ovalentaria</taxon>
        <taxon>Atherinomorphae</taxon>
        <taxon>Beloniformes</taxon>
        <taxon>Adrianichthyidae</taxon>
        <taxon>Oryziinae</taxon>
        <taxon>Oryzias</taxon>
    </lineage>
</organism>
<name>A0A3B3DFB1_ORYME</name>